<dbReference type="RefSeq" id="XP_060445484.1">
    <property type="nucleotide sequence ID" value="XM_060590433.1"/>
</dbReference>
<evidence type="ECO:0000256" key="1">
    <source>
        <dbReference type="SAM" id="MobiDB-lite"/>
    </source>
</evidence>
<feature type="compositionally biased region" description="Basic and acidic residues" evidence="1">
    <location>
        <begin position="85"/>
        <end position="101"/>
    </location>
</feature>
<feature type="compositionally biased region" description="Gly residues" evidence="1">
    <location>
        <begin position="53"/>
        <end position="63"/>
    </location>
</feature>
<keyword evidence="3" id="KW-1185">Reference proteome</keyword>
<evidence type="ECO:0000313" key="3">
    <source>
        <dbReference type="Proteomes" id="UP001243989"/>
    </source>
</evidence>
<dbReference type="Proteomes" id="UP001243989">
    <property type="component" value="Unassembled WGS sequence"/>
</dbReference>
<protein>
    <submittedName>
        <fullName evidence="2">Uncharacterized protein</fullName>
    </submittedName>
</protein>
<comment type="caution">
    <text evidence="2">The sequence shown here is derived from an EMBL/GenBank/DDBJ whole genome shotgun (WGS) entry which is preliminary data.</text>
</comment>
<dbReference type="GeneID" id="85475295"/>
<feature type="compositionally biased region" description="Gly residues" evidence="1">
    <location>
        <begin position="103"/>
        <end position="113"/>
    </location>
</feature>
<proteinExistence type="predicted"/>
<organism evidence="2 3">
    <name type="scientific">Colletotrichum phormii</name>
    <dbReference type="NCBI Taxonomy" id="359342"/>
    <lineage>
        <taxon>Eukaryota</taxon>
        <taxon>Fungi</taxon>
        <taxon>Dikarya</taxon>
        <taxon>Ascomycota</taxon>
        <taxon>Pezizomycotina</taxon>
        <taxon>Sordariomycetes</taxon>
        <taxon>Hypocreomycetidae</taxon>
        <taxon>Glomerellales</taxon>
        <taxon>Glomerellaceae</taxon>
        <taxon>Colletotrichum</taxon>
        <taxon>Colletotrichum acutatum species complex</taxon>
    </lineage>
</organism>
<name>A0AAJ0EEC0_9PEZI</name>
<feature type="region of interest" description="Disordered" evidence="1">
    <location>
        <begin position="50"/>
        <end position="201"/>
    </location>
</feature>
<feature type="compositionally biased region" description="Basic and acidic residues" evidence="1">
    <location>
        <begin position="114"/>
        <end position="123"/>
    </location>
</feature>
<sequence length="218" mass="21742">MSTTTNDQEWADVGSAAKKAFAGFQADQAGGKGPDYTEIGVVAQRAFTAYNHGGDGGAGVGGEKGGKKDLSEIGKGIAAGFGGSEKTEDGKSGGADGKLEAGKGTGGVEGEGLGEGKKTRVQGDDTAVSSSNAEDTAGLASKKLLEGEESSTEKTGLGSYSKRDVGDGVGFEKGGLGEDEGVSTGGEGNEADVTRSGETTSGQGTLFFLKIFSCFWVV</sequence>
<dbReference type="AlphaFoldDB" id="A0AAJ0EEC0"/>
<accession>A0AAJ0EEC0</accession>
<gene>
    <name evidence="2" type="ORF">BDP81DRAFT_428519</name>
</gene>
<evidence type="ECO:0000313" key="2">
    <source>
        <dbReference type="EMBL" id="KAK1636877.1"/>
    </source>
</evidence>
<dbReference type="EMBL" id="JAHMHQ010000010">
    <property type="protein sequence ID" value="KAK1636877.1"/>
    <property type="molecule type" value="Genomic_DNA"/>
</dbReference>
<reference evidence="2" key="1">
    <citation type="submission" date="2021-06" db="EMBL/GenBank/DDBJ databases">
        <title>Comparative genomics, transcriptomics and evolutionary studies reveal genomic signatures of adaptation to plant cell wall in hemibiotrophic fungi.</title>
        <authorList>
            <consortium name="DOE Joint Genome Institute"/>
            <person name="Baroncelli R."/>
            <person name="Diaz J.F."/>
            <person name="Benocci T."/>
            <person name="Peng M."/>
            <person name="Battaglia E."/>
            <person name="Haridas S."/>
            <person name="Andreopoulos W."/>
            <person name="Labutti K."/>
            <person name="Pangilinan J."/>
            <person name="Floch G.L."/>
            <person name="Makela M.R."/>
            <person name="Henrissat B."/>
            <person name="Grigoriev I.V."/>
            <person name="Crouch J.A."/>
            <person name="De Vries R.P."/>
            <person name="Sukno S.A."/>
            <person name="Thon M.R."/>
        </authorList>
    </citation>
    <scope>NUCLEOTIDE SEQUENCE</scope>
    <source>
        <strain evidence="2">CBS 102054</strain>
    </source>
</reference>